<evidence type="ECO:0000313" key="3">
    <source>
        <dbReference type="Proteomes" id="UP000276232"/>
    </source>
</evidence>
<accession>A0A3N1HQ77</accession>
<dbReference type="AlphaFoldDB" id="A0A3N1HQ77"/>
<comment type="caution">
    <text evidence="2">The sequence shown here is derived from an EMBL/GenBank/DDBJ whole genome shotgun (WGS) entry which is preliminary data.</text>
</comment>
<dbReference type="Proteomes" id="UP000276232">
    <property type="component" value="Unassembled WGS sequence"/>
</dbReference>
<keyword evidence="1" id="KW-0812">Transmembrane</keyword>
<evidence type="ECO:0000256" key="1">
    <source>
        <dbReference type="SAM" id="Phobius"/>
    </source>
</evidence>
<organism evidence="2 3">
    <name type="scientific">Pseudokineococcus lusitanus</name>
    <dbReference type="NCBI Taxonomy" id="763993"/>
    <lineage>
        <taxon>Bacteria</taxon>
        <taxon>Bacillati</taxon>
        <taxon>Actinomycetota</taxon>
        <taxon>Actinomycetes</taxon>
        <taxon>Kineosporiales</taxon>
        <taxon>Kineosporiaceae</taxon>
        <taxon>Pseudokineococcus</taxon>
    </lineage>
</organism>
<reference evidence="2 3" key="1">
    <citation type="journal article" date="2015" name="Stand. Genomic Sci.">
        <title>Genomic Encyclopedia of Bacterial and Archaeal Type Strains, Phase III: the genomes of soil and plant-associated and newly described type strains.</title>
        <authorList>
            <person name="Whitman W.B."/>
            <person name="Woyke T."/>
            <person name="Klenk H.P."/>
            <person name="Zhou Y."/>
            <person name="Lilburn T.G."/>
            <person name="Beck B.J."/>
            <person name="De Vos P."/>
            <person name="Vandamme P."/>
            <person name="Eisen J.A."/>
            <person name="Garrity G."/>
            <person name="Hugenholtz P."/>
            <person name="Kyrpides N.C."/>
        </authorList>
    </citation>
    <scope>NUCLEOTIDE SEQUENCE [LARGE SCALE GENOMIC DNA]</scope>
    <source>
        <strain evidence="2 3">CECT 7306</strain>
    </source>
</reference>
<feature type="transmembrane region" description="Helical" evidence="1">
    <location>
        <begin position="6"/>
        <end position="24"/>
    </location>
</feature>
<evidence type="ECO:0000313" key="2">
    <source>
        <dbReference type="EMBL" id="ROP44657.1"/>
    </source>
</evidence>
<dbReference type="EMBL" id="RJKN01000002">
    <property type="protein sequence ID" value="ROP44657.1"/>
    <property type="molecule type" value="Genomic_DNA"/>
</dbReference>
<gene>
    <name evidence="2" type="ORF">EDC03_0783</name>
</gene>
<keyword evidence="1" id="KW-0472">Membrane</keyword>
<proteinExistence type="predicted"/>
<name>A0A3N1HQ77_9ACTN</name>
<sequence>MSAEHVVALVLAAGLAGVLLHGLLEPLRRRDGDRR</sequence>
<keyword evidence="1" id="KW-1133">Transmembrane helix</keyword>
<dbReference type="InParanoid" id="A0A3N1HQ77"/>
<protein>
    <submittedName>
        <fullName evidence="2">Uncharacterized protein</fullName>
    </submittedName>
</protein>
<keyword evidence="3" id="KW-1185">Reference proteome</keyword>